<organism evidence="3 4">
    <name type="scientific">Streptomyces pyxinicus</name>
    <dbReference type="NCBI Taxonomy" id="2970331"/>
    <lineage>
        <taxon>Bacteria</taxon>
        <taxon>Bacillati</taxon>
        <taxon>Actinomycetota</taxon>
        <taxon>Actinomycetes</taxon>
        <taxon>Kitasatosporales</taxon>
        <taxon>Streptomycetaceae</taxon>
        <taxon>Streptomyces</taxon>
    </lineage>
</organism>
<keyword evidence="2" id="KW-1133">Transmembrane helix</keyword>
<evidence type="ECO:0000313" key="3">
    <source>
        <dbReference type="EMBL" id="MCS0600097.1"/>
    </source>
</evidence>
<keyword evidence="2" id="KW-0812">Transmembrane</keyword>
<evidence type="ECO:0008006" key="5">
    <source>
        <dbReference type="Google" id="ProtNLM"/>
    </source>
</evidence>
<feature type="transmembrane region" description="Helical" evidence="2">
    <location>
        <begin position="40"/>
        <end position="59"/>
    </location>
</feature>
<reference evidence="3 4" key="1">
    <citation type="submission" date="2022-08" db="EMBL/GenBank/DDBJ databases">
        <authorList>
            <person name="Somphong A."/>
            <person name="Phongsopitanun W."/>
        </authorList>
    </citation>
    <scope>NUCLEOTIDE SEQUENCE [LARGE SCALE GENOMIC DNA]</scope>
    <source>
        <strain evidence="3 4">LP11</strain>
    </source>
</reference>
<proteinExistence type="predicted"/>
<name>A0ABT2AV24_9ACTN</name>
<sequence>MSGPVPPGRPRPYPGGGALLLWRRRRSPLCRRTDRVQGRIAVVLLLLVPLLGSLAAVAVEDTARRHYRASAEHQRQTRQSSTAVLVGDAPRHPEPGSAEALATRYPVTVRLTDPQHGRTRTATAEVPPGLTAGSAVRVWVGADGAVTEPPMTDEEVRSRGVGWAILVFLAVALAGAAVHGAAALLLRRRNLAAWDAEWAGTAPRWTTST</sequence>
<evidence type="ECO:0000256" key="2">
    <source>
        <dbReference type="SAM" id="Phobius"/>
    </source>
</evidence>
<dbReference type="Proteomes" id="UP001205612">
    <property type="component" value="Unassembled WGS sequence"/>
</dbReference>
<evidence type="ECO:0000256" key="1">
    <source>
        <dbReference type="SAM" id="MobiDB-lite"/>
    </source>
</evidence>
<feature type="transmembrane region" description="Helical" evidence="2">
    <location>
        <begin position="161"/>
        <end position="186"/>
    </location>
</feature>
<dbReference type="PANTHER" id="PTHR42305">
    <property type="entry name" value="MEMBRANE PROTEIN RV1733C-RELATED"/>
    <property type="match status" value="1"/>
</dbReference>
<dbReference type="PANTHER" id="PTHR42305:SF1">
    <property type="entry name" value="MEMBRANE PROTEIN RV1733C-RELATED"/>
    <property type="match status" value="1"/>
</dbReference>
<dbReference type="EMBL" id="JANUGP010000001">
    <property type="protein sequence ID" value="MCS0600097.1"/>
    <property type="molecule type" value="Genomic_DNA"/>
</dbReference>
<accession>A0ABT2AV24</accession>
<comment type="caution">
    <text evidence="3">The sequence shown here is derived from an EMBL/GenBank/DDBJ whole genome shotgun (WGS) entry which is preliminary data.</text>
</comment>
<gene>
    <name evidence="3" type="ORF">NX794_02425</name>
</gene>
<dbReference type="RefSeq" id="WP_258776352.1">
    <property type="nucleotide sequence ID" value="NZ_JANUGP010000001.1"/>
</dbReference>
<keyword evidence="2" id="KW-0472">Membrane</keyword>
<evidence type="ECO:0000313" key="4">
    <source>
        <dbReference type="Proteomes" id="UP001205612"/>
    </source>
</evidence>
<protein>
    <recommendedName>
        <fullName evidence="5">Proline rich protein membrane protein</fullName>
    </recommendedName>
</protein>
<feature type="region of interest" description="Disordered" evidence="1">
    <location>
        <begin position="69"/>
        <end position="101"/>
    </location>
</feature>
<dbReference type="InterPro" id="IPR039708">
    <property type="entry name" value="MT1774/Rv1733c-like"/>
</dbReference>
<keyword evidence="4" id="KW-1185">Reference proteome</keyword>